<dbReference type="AlphaFoldDB" id="A0A835FMW9"/>
<keyword evidence="2" id="KW-1185">Reference proteome</keyword>
<name>A0A835FMW9_9POAL</name>
<proteinExistence type="predicted"/>
<dbReference type="Proteomes" id="UP000636709">
    <property type="component" value="Unassembled WGS sequence"/>
</dbReference>
<dbReference type="EMBL" id="JACEFO010000500">
    <property type="protein sequence ID" value="KAF8768687.1"/>
    <property type="molecule type" value="Genomic_DNA"/>
</dbReference>
<evidence type="ECO:0000313" key="1">
    <source>
        <dbReference type="EMBL" id="KAF8768687.1"/>
    </source>
</evidence>
<evidence type="ECO:0000313" key="2">
    <source>
        <dbReference type="Proteomes" id="UP000636709"/>
    </source>
</evidence>
<protein>
    <submittedName>
        <fullName evidence="1">Uncharacterized protein</fullName>
    </submittedName>
</protein>
<dbReference type="OrthoDB" id="689706at2759"/>
<accession>A0A835FMW9</accession>
<organism evidence="1 2">
    <name type="scientific">Digitaria exilis</name>
    <dbReference type="NCBI Taxonomy" id="1010633"/>
    <lineage>
        <taxon>Eukaryota</taxon>
        <taxon>Viridiplantae</taxon>
        <taxon>Streptophyta</taxon>
        <taxon>Embryophyta</taxon>
        <taxon>Tracheophyta</taxon>
        <taxon>Spermatophyta</taxon>
        <taxon>Magnoliopsida</taxon>
        <taxon>Liliopsida</taxon>
        <taxon>Poales</taxon>
        <taxon>Poaceae</taxon>
        <taxon>PACMAD clade</taxon>
        <taxon>Panicoideae</taxon>
        <taxon>Panicodae</taxon>
        <taxon>Paniceae</taxon>
        <taxon>Anthephorinae</taxon>
        <taxon>Digitaria</taxon>
    </lineage>
</organism>
<gene>
    <name evidence="1" type="ORF">HU200_007241</name>
</gene>
<comment type="caution">
    <text evidence="1">The sequence shown here is derived from an EMBL/GenBank/DDBJ whole genome shotgun (WGS) entry which is preliminary data.</text>
</comment>
<reference evidence="1" key="1">
    <citation type="submission" date="2020-07" db="EMBL/GenBank/DDBJ databases">
        <title>Genome sequence and genetic diversity analysis of an under-domesticated orphan crop, white fonio (Digitaria exilis).</title>
        <authorList>
            <person name="Bennetzen J.L."/>
            <person name="Chen S."/>
            <person name="Ma X."/>
            <person name="Wang X."/>
            <person name="Yssel A.E.J."/>
            <person name="Chaluvadi S.R."/>
            <person name="Johnson M."/>
            <person name="Gangashetty P."/>
            <person name="Hamidou F."/>
            <person name="Sanogo M.D."/>
            <person name="Zwaenepoel A."/>
            <person name="Wallace J."/>
            <person name="Van De Peer Y."/>
            <person name="Van Deynze A."/>
        </authorList>
    </citation>
    <scope>NUCLEOTIDE SEQUENCE</scope>
    <source>
        <tissue evidence="1">Leaves</tissue>
    </source>
</reference>
<sequence>MSWPHRRYRTSVLCDGAGRLNYEPLSYSQNFDDGRWRDASVKRREQEIYTRRGSSAVSKALPLSG</sequence>